<proteinExistence type="predicted"/>
<keyword evidence="3" id="KW-1185">Reference proteome</keyword>
<dbReference type="AlphaFoldDB" id="A0A225VFF1"/>
<feature type="coiled-coil region" evidence="1">
    <location>
        <begin position="1"/>
        <end position="28"/>
    </location>
</feature>
<evidence type="ECO:0000313" key="3">
    <source>
        <dbReference type="Proteomes" id="UP000198211"/>
    </source>
</evidence>
<protein>
    <submittedName>
        <fullName evidence="2">Bzip transcription factor</fullName>
    </submittedName>
</protein>
<gene>
    <name evidence="2" type="ORF">PHMEG_00024141</name>
</gene>
<accession>A0A225VFF1</accession>
<reference evidence="3" key="1">
    <citation type="submission" date="2017-03" db="EMBL/GenBank/DDBJ databases">
        <title>Phytopthora megakarya and P. palmivora, two closely related causual agents of cacao black pod achieved similar genome size and gene model numbers by different mechanisms.</title>
        <authorList>
            <person name="Ali S."/>
            <person name="Shao J."/>
            <person name="Larry D.J."/>
            <person name="Kronmiller B."/>
            <person name="Shen D."/>
            <person name="Strem M.D."/>
            <person name="Melnick R.L."/>
            <person name="Guiltinan M.J."/>
            <person name="Tyler B.M."/>
            <person name="Meinhardt L.W."/>
            <person name="Bailey B.A."/>
        </authorList>
    </citation>
    <scope>NUCLEOTIDE SEQUENCE [LARGE SCALE GENOMIC DNA]</scope>
    <source>
        <strain evidence="3">zdho120</strain>
    </source>
</reference>
<name>A0A225VFF1_9STRA</name>
<evidence type="ECO:0000256" key="1">
    <source>
        <dbReference type="SAM" id="Coils"/>
    </source>
</evidence>
<evidence type="ECO:0000313" key="2">
    <source>
        <dbReference type="EMBL" id="OWZ04032.1"/>
    </source>
</evidence>
<dbReference type="Proteomes" id="UP000198211">
    <property type="component" value="Unassembled WGS sequence"/>
</dbReference>
<keyword evidence="1" id="KW-0175">Coiled coil</keyword>
<dbReference type="EMBL" id="NBNE01005190">
    <property type="protein sequence ID" value="OWZ04032.1"/>
    <property type="molecule type" value="Genomic_DNA"/>
</dbReference>
<sequence length="227" mass="25154">MLGLQDSVQHLRREIRSLERERETLVASMEPKPNPWSIVAETFHVMELGLQSPCNLVNASTLESSSAMRKSLSYLEKSCAIDVSMGDLRGLDEILQRVLCCSLWCGAPEIKLERIDELAPGVISATARASATVTWSTLHHILPSFETSCNESDDFPSLRLLGQRISFLCQLNFHLDEEDGRLARLESTTDILQPLIHALGLPGACAIAKVASTRIMSNLATHVVFRR</sequence>
<comment type="caution">
    <text evidence="2">The sequence shown here is derived from an EMBL/GenBank/DDBJ whole genome shotgun (WGS) entry which is preliminary data.</text>
</comment>
<organism evidence="2 3">
    <name type="scientific">Phytophthora megakarya</name>
    <dbReference type="NCBI Taxonomy" id="4795"/>
    <lineage>
        <taxon>Eukaryota</taxon>
        <taxon>Sar</taxon>
        <taxon>Stramenopiles</taxon>
        <taxon>Oomycota</taxon>
        <taxon>Peronosporomycetes</taxon>
        <taxon>Peronosporales</taxon>
        <taxon>Peronosporaceae</taxon>
        <taxon>Phytophthora</taxon>
    </lineage>
</organism>